<keyword evidence="5" id="KW-1185">Reference proteome</keyword>
<dbReference type="PROSITE" id="PS51688">
    <property type="entry name" value="ICA"/>
    <property type="match status" value="1"/>
</dbReference>
<dbReference type="EMBL" id="JAHWDP010000001">
    <property type="protein sequence ID" value="MBW2936910.1"/>
    <property type="molecule type" value="Genomic_DNA"/>
</dbReference>
<evidence type="ECO:0000313" key="5">
    <source>
        <dbReference type="Proteomes" id="UP001138686"/>
    </source>
</evidence>
<dbReference type="AlphaFoldDB" id="A0A9X1FLR3"/>
<evidence type="ECO:0000256" key="1">
    <source>
        <dbReference type="SAM" id="MobiDB-lite"/>
    </source>
</evidence>
<evidence type="ECO:0000256" key="2">
    <source>
        <dbReference type="SAM" id="SignalP"/>
    </source>
</evidence>
<dbReference type="Proteomes" id="UP001138686">
    <property type="component" value="Unassembled WGS sequence"/>
</dbReference>
<organism evidence="4 5">
    <name type="scientific">Halomarinibacterium sedimenti</name>
    <dbReference type="NCBI Taxonomy" id="2857106"/>
    <lineage>
        <taxon>Bacteria</taxon>
        <taxon>Pseudomonadati</taxon>
        <taxon>Bacteroidota</taxon>
        <taxon>Flavobacteriia</taxon>
        <taxon>Flavobacteriales</taxon>
        <taxon>Flavobacteriaceae</taxon>
        <taxon>Halomarinibacterium</taxon>
    </lineage>
</organism>
<feature type="region of interest" description="Disordered" evidence="1">
    <location>
        <begin position="93"/>
        <end position="115"/>
    </location>
</feature>
<proteinExistence type="predicted"/>
<evidence type="ECO:0000313" key="4">
    <source>
        <dbReference type="EMBL" id="MBW2936910.1"/>
    </source>
</evidence>
<dbReference type="Pfam" id="PF13884">
    <property type="entry name" value="Peptidase_S74"/>
    <property type="match status" value="1"/>
</dbReference>
<protein>
    <submittedName>
        <fullName evidence="4">Tail fiber domain-containing protein</fullName>
    </submittedName>
</protein>
<sequence length="535" mass="56957">MKKVAYIIVFISTLSFSQVGIGTTTPDASSMLDITSTSAGILIPRMTQAQRTGISSPATGLLVYQTDNASGFYYFDGVWTSLAGNTIEKINDLTDGKSDNDGTQDGSSIFLGVDSGAQDDSSDNRNVGIGFQSLAVVTNGLHNVGIGYQSLQNTISGDRNVAVGYQCLQYNISNGNTAIGYQTLLANVNGDSNIGIGNSALQANLSGSRNVAIGNNVLNGTTGASDNIAIGYRVLGGTTSSGNIGIGRDVMYAQTSGFHNIGIGRQVLMSNQTGYFNTAIGYRSMYDMTGGNDNVGLGKYTLEHNAGDENTAIGNTALFFNTTGTGNTALGRRAMNENTTGSYNTAIGMDALSSTNMGNMNTSIGYNSGTTGNYNTLLGAAVGAGSGDNNIIIGYDSDLSSTSVSNEIRMGNTSITSARMQVAWTITSDKRWKEDIRELSYSSDFISKLRPVDYLRKNDDKQLREIGFIAQDVAQIIEELGLSNMGLLTQDGNGNYELRYNDFIPIIVKAIQEQKEEIDTLKNRLSQIENFLSEN</sequence>
<comment type="caution">
    <text evidence="4">The sequence shown here is derived from an EMBL/GenBank/DDBJ whole genome shotgun (WGS) entry which is preliminary data.</text>
</comment>
<dbReference type="InterPro" id="IPR030392">
    <property type="entry name" value="S74_ICA"/>
</dbReference>
<gene>
    <name evidence="4" type="ORF">KXJ69_02260</name>
</gene>
<keyword evidence="2" id="KW-0732">Signal</keyword>
<feature type="chain" id="PRO_5040988044" evidence="2">
    <location>
        <begin position="22"/>
        <end position="535"/>
    </location>
</feature>
<dbReference type="RefSeq" id="WP_219050850.1">
    <property type="nucleotide sequence ID" value="NZ_JAHWDP010000001.1"/>
</dbReference>
<feature type="signal peptide" evidence="2">
    <location>
        <begin position="1"/>
        <end position="21"/>
    </location>
</feature>
<accession>A0A9X1FLR3</accession>
<name>A0A9X1FLR3_9FLAO</name>
<evidence type="ECO:0000259" key="3">
    <source>
        <dbReference type="PROSITE" id="PS51688"/>
    </source>
</evidence>
<feature type="domain" description="Peptidase S74" evidence="3">
    <location>
        <begin position="428"/>
        <end position="525"/>
    </location>
</feature>
<reference evidence="4" key="1">
    <citation type="submission" date="2021-07" db="EMBL/GenBank/DDBJ databases">
        <title>Aureisphaera sp. CAU 1614 isolated from sea sediment.</title>
        <authorList>
            <person name="Kim W."/>
        </authorList>
    </citation>
    <scope>NUCLEOTIDE SEQUENCE</scope>
    <source>
        <strain evidence="4">CAU 1614</strain>
    </source>
</reference>